<feature type="domain" description="UPF0033" evidence="2">
    <location>
        <begin position="13"/>
        <end position="37"/>
    </location>
</feature>
<dbReference type="Pfam" id="PF01206">
    <property type="entry name" value="TusA"/>
    <property type="match status" value="1"/>
</dbReference>
<dbReference type="EMBL" id="CP000916">
    <property type="protein sequence ID" value="ACM23771.1"/>
    <property type="molecule type" value="Genomic_DNA"/>
</dbReference>
<keyword evidence="4" id="KW-1185">Reference proteome</keyword>
<comment type="similarity">
    <text evidence="1">Belongs to the sulfur carrier protein TusA family.</text>
</comment>
<dbReference type="eggNOG" id="COG0425">
    <property type="taxonomic scope" value="Bacteria"/>
</dbReference>
<gene>
    <name evidence="3" type="ordered locus">CTN_1595</name>
</gene>
<dbReference type="HOGENOM" id="CLU_165255_0_0_0"/>
<sequence length="82" mass="9489">MCSMAKYQVTKTLDVRGEVCPVPDVETKRALQNMKPGEILEVWIDYPMSKERIPETVKKLGHEVLEIEEVGPSEWKIYIKVK</sequence>
<dbReference type="InterPro" id="IPR001455">
    <property type="entry name" value="TusA-like"/>
</dbReference>
<dbReference type="Gene3D" id="3.30.110.40">
    <property type="entry name" value="TusA-like domain"/>
    <property type="match status" value="1"/>
</dbReference>
<name>B9K9Y8_THENN</name>
<evidence type="ECO:0000259" key="2">
    <source>
        <dbReference type="PROSITE" id="PS01148"/>
    </source>
</evidence>
<dbReference type="AlphaFoldDB" id="B9K9Y8"/>
<accession>B9K9Y8</accession>
<evidence type="ECO:0000313" key="3">
    <source>
        <dbReference type="EMBL" id="ACM23771.1"/>
    </source>
</evidence>
<evidence type="ECO:0000313" key="4">
    <source>
        <dbReference type="Proteomes" id="UP000000445"/>
    </source>
</evidence>
<dbReference type="PROSITE" id="PS01148">
    <property type="entry name" value="UPF0033"/>
    <property type="match status" value="1"/>
</dbReference>
<reference evidence="3 4" key="1">
    <citation type="journal article" date="2009" name="Biosci. Biotechnol. Biochem.">
        <title>WeGAS: a web-based microbial genome annotation system.</title>
        <authorList>
            <person name="Lee D."/>
            <person name="Seo H."/>
            <person name="Park C."/>
            <person name="Park K."/>
        </authorList>
    </citation>
    <scope>NUCLEOTIDE SEQUENCE [LARGE SCALE GENOMIC DNA]</scope>
    <source>
        <strain evidence="4">ATCC 49049 / DSM 4359 / NBRC 107923 / NS-E</strain>
    </source>
</reference>
<evidence type="ECO:0000256" key="1">
    <source>
        <dbReference type="ARBA" id="ARBA00008984"/>
    </source>
</evidence>
<dbReference type="Proteomes" id="UP000000445">
    <property type="component" value="Chromosome"/>
</dbReference>
<dbReference type="STRING" id="309803.CTN_1595"/>
<dbReference type="PANTHER" id="PTHR33279:SF6">
    <property type="entry name" value="SULFUR CARRIER PROTEIN YEDF-RELATED"/>
    <property type="match status" value="1"/>
</dbReference>
<dbReference type="SUPFAM" id="SSF64307">
    <property type="entry name" value="SirA-like"/>
    <property type="match status" value="1"/>
</dbReference>
<dbReference type="KEGG" id="tna:CTN_1595"/>
<protein>
    <recommendedName>
        <fullName evidence="2">UPF0033 domain-containing protein</fullName>
    </recommendedName>
</protein>
<proteinExistence type="inferred from homology"/>
<dbReference type="PANTHER" id="PTHR33279">
    <property type="entry name" value="SULFUR CARRIER PROTEIN YEDF-RELATED"/>
    <property type="match status" value="1"/>
</dbReference>
<organism evidence="3 4">
    <name type="scientific">Thermotoga neapolitana (strain ATCC 49049 / DSM 4359 / NBRC 107923 / NS-E)</name>
    <dbReference type="NCBI Taxonomy" id="309803"/>
    <lineage>
        <taxon>Bacteria</taxon>
        <taxon>Thermotogati</taxon>
        <taxon>Thermotogota</taxon>
        <taxon>Thermotogae</taxon>
        <taxon>Thermotogales</taxon>
        <taxon>Thermotogaceae</taxon>
        <taxon>Thermotoga</taxon>
    </lineage>
</organism>
<dbReference type="CDD" id="cd00291">
    <property type="entry name" value="SirA_YedF_YeeD"/>
    <property type="match status" value="1"/>
</dbReference>
<dbReference type="InterPro" id="IPR036868">
    <property type="entry name" value="TusA-like_sf"/>
</dbReference>